<reference evidence="1 2" key="1">
    <citation type="submission" date="2018-05" db="EMBL/GenBank/DDBJ databases">
        <title>Genomic Encyclopedia of Type Strains, Phase IV (KMG-V): Genome sequencing to study the core and pangenomes of soil and plant-associated prokaryotes.</title>
        <authorList>
            <person name="Whitman W."/>
        </authorList>
    </citation>
    <scope>NUCLEOTIDE SEQUENCE [LARGE SCALE GENOMIC DNA]</scope>
    <source>
        <strain evidence="1 2">SIr-6563</strain>
    </source>
</reference>
<dbReference type="EMBL" id="QJJV01000014">
    <property type="protein sequence ID" value="PXX13919.1"/>
    <property type="molecule type" value="Genomic_DNA"/>
</dbReference>
<dbReference type="Proteomes" id="UP000247515">
    <property type="component" value="Unassembled WGS sequence"/>
</dbReference>
<evidence type="ECO:0000313" key="2">
    <source>
        <dbReference type="Proteomes" id="UP000247515"/>
    </source>
</evidence>
<accession>A0ABX5MKJ9</accession>
<organism evidence="1 2">
    <name type="scientific">Paraburkholderia tropica</name>
    <dbReference type="NCBI Taxonomy" id="92647"/>
    <lineage>
        <taxon>Bacteria</taxon>
        <taxon>Pseudomonadati</taxon>
        <taxon>Pseudomonadota</taxon>
        <taxon>Betaproteobacteria</taxon>
        <taxon>Burkholderiales</taxon>
        <taxon>Burkholderiaceae</taxon>
        <taxon>Paraburkholderia</taxon>
    </lineage>
</organism>
<sequence>MIPKDAESDARFARLHLLLSFAQSYSGQNEIVA</sequence>
<protein>
    <submittedName>
        <fullName evidence="1">Uncharacterized protein</fullName>
    </submittedName>
</protein>
<gene>
    <name evidence="1" type="ORF">C7400_114177</name>
</gene>
<evidence type="ECO:0000313" key="1">
    <source>
        <dbReference type="EMBL" id="PXX13919.1"/>
    </source>
</evidence>
<keyword evidence="2" id="KW-1185">Reference proteome</keyword>
<name>A0ABX5MKJ9_9BURK</name>
<comment type="caution">
    <text evidence="1">The sequence shown here is derived from an EMBL/GenBank/DDBJ whole genome shotgun (WGS) entry which is preliminary data.</text>
</comment>
<proteinExistence type="predicted"/>